<dbReference type="SUPFAM" id="SSF56672">
    <property type="entry name" value="DNA/RNA polymerases"/>
    <property type="match status" value="1"/>
</dbReference>
<dbReference type="AlphaFoldDB" id="A0ABD1KH39"/>
<dbReference type="InterPro" id="IPR043502">
    <property type="entry name" value="DNA/RNA_pol_sf"/>
</dbReference>
<comment type="caution">
    <text evidence="2">The sequence shown here is derived from an EMBL/GenBank/DDBJ whole genome shotgun (WGS) entry which is preliminary data.</text>
</comment>
<dbReference type="InterPro" id="IPR000477">
    <property type="entry name" value="RT_dom"/>
</dbReference>
<dbReference type="InterPro" id="IPR005135">
    <property type="entry name" value="Endo/exonuclease/phosphatase"/>
</dbReference>
<feature type="domain" description="Reverse transcriptase" evidence="1">
    <location>
        <begin position="504"/>
        <end position="776"/>
    </location>
</feature>
<dbReference type="InterPro" id="IPR036691">
    <property type="entry name" value="Endo/exonu/phosph_ase_sf"/>
</dbReference>
<dbReference type="Gene3D" id="3.60.10.10">
    <property type="entry name" value="Endonuclease/exonuclease/phosphatase"/>
    <property type="match status" value="1"/>
</dbReference>
<dbReference type="Pfam" id="PF03372">
    <property type="entry name" value="Exo_endo_phos"/>
    <property type="match status" value="1"/>
</dbReference>
<organism evidence="2 3">
    <name type="scientific">Coilia grayii</name>
    <name type="common">Gray's grenadier anchovy</name>
    <dbReference type="NCBI Taxonomy" id="363190"/>
    <lineage>
        <taxon>Eukaryota</taxon>
        <taxon>Metazoa</taxon>
        <taxon>Chordata</taxon>
        <taxon>Craniata</taxon>
        <taxon>Vertebrata</taxon>
        <taxon>Euteleostomi</taxon>
        <taxon>Actinopterygii</taxon>
        <taxon>Neopterygii</taxon>
        <taxon>Teleostei</taxon>
        <taxon>Clupei</taxon>
        <taxon>Clupeiformes</taxon>
        <taxon>Clupeoidei</taxon>
        <taxon>Engraulidae</taxon>
        <taxon>Coilinae</taxon>
        <taxon>Coilia</taxon>
    </lineage>
</organism>
<dbReference type="SUPFAM" id="SSF56219">
    <property type="entry name" value="DNase I-like"/>
    <property type="match status" value="1"/>
</dbReference>
<evidence type="ECO:0000313" key="2">
    <source>
        <dbReference type="EMBL" id="KAL2098311.1"/>
    </source>
</evidence>
<protein>
    <recommendedName>
        <fullName evidence="1">Reverse transcriptase domain-containing protein</fullName>
    </recommendedName>
</protein>
<reference evidence="2 3" key="1">
    <citation type="submission" date="2024-09" db="EMBL/GenBank/DDBJ databases">
        <title>A chromosome-level genome assembly of Gray's grenadier anchovy, Coilia grayii.</title>
        <authorList>
            <person name="Fu Z."/>
        </authorList>
    </citation>
    <scope>NUCLEOTIDE SEQUENCE [LARGE SCALE GENOMIC DNA]</scope>
    <source>
        <strain evidence="2">G4</strain>
        <tissue evidence="2">Muscle</tissue>
    </source>
</reference>
<keyword evidence="3" id="KW-1185">Reference proteome</keyword>
<dbReference type="PANTHER" id="PTHR31635">
    <property type="entry name" value="REVERSE TRANSCRIPTASE DOMAIN-CONTAINING PROTEIN-RELATED"/>
    <property type="match status" value="1"/>
</dbReference>
<evidence type="ECO:0000259" key="1">
    <source>
        <dbReference type="PROSITE" id="PS50878"/>
    </source>
</evidence>
<proteinExistence type="predicted"/>
<dbReference type="PROSITE" id="PS50878">
    <property type="entry name" value="RT_POL"/>
    <property type="match status" value="1"/>
</dbReference>
<accession>A0ABD1KH39</accession>
<dbReference type="CDD" id="cd09076">
    <property type="entry name" value="L1-EN"/>
    <property type="match status" value="1"/>
</dbReference>
<dbReference type="Pfam" id="PF00078">
    <property type="entry name" value="RVT_1"/>
    <property type="match status" value="1"/>
</dbReference>
<dbReference type="CDD" id="cd01650">
    <property type="entry name" value="RT_nLTR_like"/>
    <property type="match status" value="1"/>
</dbReference>
<dbReference type="Proteomes" id="UP001591681">
    <property type="component" value="Unassembled WGS sequence"/>
</dbReference>
<sequence length="1265" mass="144650">MGDHSKSDSSLRFLSWNLKGINSPVKRSRVFSHLKQLRVDVAFLQETHLRVKDQHRVKPHWAEHYFHSNFDSRARGVAIIVHKKLHFSAEKVIADKNGRYLIIVGSINHMPVLLVNIYAPNFDNIEFANNILMQIPNLNTHLLILGGDLNCAINPVLDRSSARTSVTSAMSKVFSDFMTQHNYTDPWRFNNPLVKEYSFFSHVHHTYSRIDYFFVDGSLLPRVTNTKYLPIVISDHAPLVLDIALNSHRDQRPPWRLNSLLLSDPSFCELISSSIDTFLTINKTPDTSYSLLWDTLKAYLRGYIISYGSHQNKIKKAKQIDISNAILNIDRQYALNPSPELYKQRINLQSEFDLLSTGPAERLLLKSRGSYYEYGDKASRLLAHQLKRRATRRAIPQIKNPSGTITIDPVEINSTFKSYYSSLYTSELPANTDNMTHFLNSLDIPNLNSTLADQLDVSITLDEVVCSIMSLQSGKAPGPDGFPPEFYKKFHTQLAPLLLSVFEESLEQGLLPPTLRQASISVLLKEGKDPDLCSSYRPLSLLNADVKVLSKLLATRIEKVLPSIISDEQTGFIKGRHSFFNIRTLFNIIYSKDTSQLPEVVISLDAEKAFDRVEWEYLFTVLKKFGFGDTLISWIRLLYTSPLASVNTNMIRSKYFNLARGTRQGCPLSPLLFAIAIEPLSIAIRNSHSFLGVTRSGVEHRLALYADDLLLYVTDPLSQLPNILSLLHNFGSFSGYKLNLQKSECLPVNSRALLLSQSDLPFHLNNCGIKYLGVTVTRTLSALFDANFTPLLSHMRAAFQKWRTLPLSMLGKVNAVKMNILPKFLYLFQCVPLFLSKSYFKSIDQAVSSFIWGGKTPRIKKSRLQQCSLSGGLSLPNFMYYYWAANIHKFLFWVRDPQPLWCQLESRSCVSSSLPALLFSSLPTSPSRYTDNQIVCSSLKIWYQFRRHCKSHSSSTLMPITNNHLFPPSFLDTAFRFWERNGIQTFKDLYRGRNFASFTDLSTSHDLPRTHLFRYFQIRHCALNIFCNFPSAPSEQPWEGFFKLEPNQRSVISKIYHDLLSFHTEHDSRSMTAWEQELGMKFEGDFWKRAINRIRNSSSCARLSLIQFKTVQRLHLSSAKLSKIYPDIEDTCVKCGSAPCHLTHMFALCPKLDHYWNSIFKILSDILGITLEPCPLVAIFGISPTPHLLSKTHANVVAFATLLARRRILLNWKSPQPPLLSVWLKDLVFFLSLEKIKFTLRGDTSRFFKHWSPFIQYFNDLQSLP</sequence>
<evidence type="ECO:0000313" key="3">
    <source>
        <dbReference type="Proteomes" id="UP001591681"/>
    </source>
</evidence>
<name>A0ABD1KH39_9TELE</name>
<dbReference type="PANTHER" id="PTHR31635:SF196">
    <property type="entry name" value="REVERSE TRANSCRIPTASE DOMAIN-CONTAINING PROTEIN-RELATED"/>
    <property type="match status" value="1"/>
</dbReference>
<dbReference type="EMBL" id="JBHFQA010000006">
    <property type="protein sequence ID" value="KAL2098311.1"/>
    <property type="molecule type" value="Genomic_DNA"/>
</dbReference>
<gene>
    <name evidence="2" type="ORF">ACEWY4_007518</name>
</gene>